<gene>
    <name evidence="8" type="ORF">EM6_2017</name>
</gene>
<evidence type="ECO:0000256" key="6">
    <source>
        <dbReference type="ARBA" id="ARBA00023014"/>
    </source>
</evidence>
<dbReference type="PANTHER" id="PTHR43756:SF5">
    <property type="entry name" value="CHOLINE MONOOXYGENASE, CHLOROPLASTIC"/>
    <property type="match status" value="1"/>
</dbReference>
<dbReference type="CDD" id="cd00680">
    <property type="entry name" value="RHO_alpha_C"/>
    <property type="match status" value="1"/>
</dbReference>
<dbReference type="SUPFAM" id="SSF55961">
    <property type="entry name" value="Bet v1-like"/>
    <property type="match status" value="1"/>
</dbReference>
<keyword evidence="8" id="KW-0223">Dioxygenase</keyword>
<sequence>MTDVAPQDMPQTHETWRQRLGLIPADHYYREDVLSAEIERVFARSWLCVGFVQDLAQPNDFLTFQVGPHSIVVQNCEGVLRAFRNVCSHRFARIQCTRSGNRPLTCPYHGWTYDAAGRPAGIPLNRQNFEFNDADKDALALKAYALETVGHFVFVRMNAEGPDLKTFLGSFYDDLAHVSEACPDRFEHEVLDWSVNWKLGMDNAAEGYHLPMVHSGSFSLILSTDLTLSTDAGHSRYTGKLRDRSRKWWDNVARAIKLERGDLYPEYASFLIFPNIIVTFSYGAFLTFQTFEPTGTDSLRLTTTGWLGKNNGRAARDMVADSLRGFTKQVRDEDRDICQVTQAGMRDAPPQRPPLLGAMEDRIAEFQRTYMRLMTPPPPAERDMP</sequence>
<dbReference type="PROSITE" id="PS51296">
    <property type="entry name" value="RIESKE"/>
    <property type="match status" value="1"/>
</dbReference>
<keyword evidence="5" id="KW-0408">Iron</keyword>
<evidence type="ECO:0000256" key="2">
    <source>
        <dbReference type="ARBA" id="ARBA00022714"/>
    </source>
</evidence>
<dbReference type="Pfam" id="PF00355">
    <property type="entry name" value="Rieske"/>
    <property type="match status" value="1"/>
</dbReference>
<name>A0A3G9GAF5_9CAUL</name>
<evidence type="ECO:0000259" key="7">
    <source>
        <dbReference type="PROSITE" id="PS51296"/>
    </source>
</evidence>
<evidence type="ECO:0000256" key="1">
    <source>
        <dbReference type="ARBA" id="ARBA00001962"/>
    </source>
</evidence>
<dbReference type="Gene3D" id="3.90.380.10">
    <property type="entry name" value="Naphthalene 1,2-dioxygenase Alpha Subunit, Chain A, domain 1"/>
    <property type="match status" value="2"/>
</dbReference>
<reference evidence="9" key="1">
    <citation type="journal article" date="2017" name="Biotechnol. Biofuels">
        <title>Evaluation of environmental bacterial communities as a factor affecting the growth of duckweed Lemna minor.</title>
        <authorList>
            <person name="Ishizawa H."/>
            <person name="Kuroda M."/>
            <person name="Morikawa M."/>
            <person name="Ike M."/>
        </authorList>
    </citation>
    <scope>NUCLEOTIDE SEQUENCE [LARGE SCALE GENOMIC DNA]</scope>
    <source>
        <strain evidence="9">M6</strain>
    </source>
</reference>
<keyword evidence="6" id="KW-0411">Iron-sulfur</keyword>
<dbReference type="Proteomes" id="UP000278756">
    <property type="component" value="Chromosome 1"/>
</dbReference>
<dbReference type="GO" id="GO:0005506">
    <property type="term" value="F:iron ion binding"/>
    <property type="evidence" value="ECO:0007669"/>
    <property type="project" value="InterPro"/>
</dbReference>
<dbReference type="InterPro" id="IPR001663">
    <property type="entry name" value="Rng_hydr_dOase-A"/>
</dbReference>
<accession>A0A3G9GAF5</accession>
<protein>
    <submittedName>
        <fullName evidence="8">Phenylpropionate dioxygenase</fullName>
    </submittedName>
</protein>
<keyword evidence="2" id="KW-0001">2Fe-2S</keyword>
<evidence type="ECO:0000313" key="9">
    <source>
        <dbReference type="Proteomes" id="UP000278756"/>
    </source>
</evidence>
<dbReference type="GO" id="GO:0051213">
    <property type="term" value="F:dioxygenase activity"/>
    <property type="evidence" value="ECO:0007669"/>
    <property type="project" value="UniProtKB-KW"/>
</dbReference>
<organism evidence="8 9">
    <name type="scientific">Asticcacaulis excentricus</name>
    <dbReference type="NCBI Taxonomy" id="78587"/>
    <lineage>
        <taxon>Bacteria</taxon>
        <taxon>Pseudomonadati</taxon>
        <taxon>Pseudomonadota</taxon>
        <taxon>Alphaproteobacteria</taxon>
        <taxon>Caulobacterales</taxon>
        <taxon>Caulobacteraceae</taxon>
        <taxon>Asticcacaulis</taxon>
    </lineage>
</organism>
<dbReference type="AlphaFoldDB" id="A0A3G9GAF5"/>
<evidence type="ECO:0000256" key="5">
    <source>
        <dbReference type="ARBA" id="ARBA00023004"/>
    </source>
</evidence>
<dbReference type="PRINTS" id="PR00090">
    <property type="entry name" value="RNGDIOXGNASE"/>
</dbReference>
<dbReference type="SUPFAM" id="SSF50022">
    <property type="entry name" value="ISP domain"/>
    <property type="match status" value="1"/>
</dbReference>
<dbReference type="InterPro" id="IPR015879">
    <property type="entry name" value="Ring_hydroxy_dOase_asu_C_dom"/>
</dbReference>
<evidence type="ECO:0000256" key="4">
    <source>
        <dbReference type="ARBA" id="ARBA00023002"/>
    </source>
</evidence>
<dbReference type="Gene3D" id="2.102.10.10">
    <property type="entry name" value="Rieske [2Fe-2S] iron-sulphur domain"/>
    <property type="match status" value="1"/>
</dbReference>
<dbReference type="InterPro" id="IPR036922">
    <property type="entry name" value="Rieske_2Fe-2S_sf"/>
</dbReference>
<evidence type="ECO:0000256" key="3">
    <source>
        <dbReference type="ARBA" id="ARBA00022723"/>
    </source>
</evidence>
<comment type="cofactor">
    <cofactor evidence="1">
        <name>Fe cation</name>
        <dbReference type="ChEBI" id="CHEBI:24875"/>
    </cofactor>
</comment>
<dbReference type="InterPro" id="IPR017941">
    <property type="entry name" value="Rieske_2Fe-2S"/>
</dbReference>
<dbReference type="Pfam" id="PF00848">
    <property type="entry name" value="Ring_hydroxyl_A"/>
    <property type="match status" value="1"/>
</dbReference>
<feature type="domain" description="Rieske" evidence="7">
    <location>
        <begin position="46"/>
        <end position="155"/>
    </location>
</feature>
<keyword evidence="3" id="KW-0479">Metal-binding</keyword>
<evidence type="ECO:0000313" key="8">
    <source>
        <dbReference type="EMBL" id="BBF81418.1"/>
    </source>
</evidence>
<dbReference type="CDD" id="cd03469">
    <property type="entry name" value="Rieske_RO_Alpha_N"/>
    <property type="match status" value="1"/>
</dbReference>
<dbReference type="PANTHER" id="PTHR43756">
    <property type="entry name" value="CHOLINE MONOOXYGENASE, CHLOROPLASTIC"/>
    <property type="match status" value="1"/>
</dbReference>
<dbReference type="EMBL" id="AP018827">
    <property type="protein sequence ID" value="BBF81418.1"/>
    <property type="molecule type" value="Genomic_DNA"/>
</dbReference>
<reference evidence="9" key="2">
    <citation type="journal article" date="2017" name="Plant Physiol. Biochem.">
        <title>Differential oxidative and antioxidative response of duckweed Lemna minor toward plant growth promoting/inhibiting bacteria.</title>
        <authorList>
            <person name="Ishizawa H."/>
            <person name="Kuroda M."/>
            <person name="Morikawa M."/>
            <person name="Ike M."/>
        </authorList>
    </citation>
    <scope>NUCLEOTIDE SEQUENCE [LARGE SCALE GENOMIC DNA]</scope>
    <source>
        <strain evidence="9">M6</strain>
    </source>
</reference>
<proteinExistence type="predicted"/>
<dbReference type="GO" id="GO:0051537">
    <property type="term" value="F:2 iron, 2 sulfur cluster binding"/>
    <property type="evidence" value="ECO:0007669"/>
    <property type="project" value="UniProtKB-KW"/>
</dbReference>
<keyword evidence="4" id="KW-0560">Oxidoreductase</keyword>